<reference evidence="3 4" key="1">
    <citation type="submission" date="2021-01" db="EMBL/GenBank/DDBJ databases">
        <title>WGS of actinomycetes isolated from Thailand.</title>
        <authorList>
            <person name="Thawai C."/>
        </authorList>
    </citation>
    <scope>NUCLEOTIDE SEQUENCE [LARGE SCALE GENOMIC DNA]</scope>
    <source>
        <strain evidence="3 4">CA1R205</strain>
    </source>
</reference>
<gene>
    <name evidence="3" type="ORF">JK363_03715</name>
</gene>
<feature type="signal peptide" evidence="2">
    <location>
        <begin position="1"/>
        <end position="19"/>
    </location>
</feature>
<proteinExistence type="predicted"/>
<dbReference type="Pfam" id="PF10092">
    <property type="entry name" value="DUF2330"/>
    <property type="match status" value="1"/>
</dbReference>
<evidence type="ECO:0000313" key="3">
    <source>
        <dbReference type="EMBL" id="MBL1095801.1"/>
    </source>
</evidence>
<dbReference type="InterPro" id="IPR019283">
    <property type="entry name" value="DUF2330"/>
</dbReference>
<evidence type="ECO:0000256" key="2">
    <source>
        <dbReference type="SAM" id="SignalP"/>
    </source>
</evidence>
<dbReference type="EMBL" id="JAERRF010000002">
    <property type="protein sequence ID" value="MBL1095801.1"/>
    <property type="molecule type" value="Genomic_DNA"/>
</dbReference>
<keyword evidence="1" id="KW-0472">Membrane</keyword>
<protein>
    <submittedName>
        <fullName evidence="3">DUF2330 domain-containing protein</fullName>
    </submittedName>
</protein>
<feature type="transmembrane region" description="Helical" evidence="1">
    <location>
        <begin position="343"/>
        <end position="363"/>
    </location>
</feature>
<name>A0ABS1N7F7_9ACTN</name>
<evidence type="ECO:0000256" key="1">
    <source>
        <dbReference type="SAM" id="Phobius"/>
    </source>
</evidence>
<evidence type="ECO:0000313" key="4">
    <source>
        <dbReference type="Proteomes" id="UP000634229"/>
    </source>
</evidence>
<keyword evidence="2" id="KW-0732">Signal</keyword>
<keyword evidence="1" id="KW-1133">Transmembrane helix</keyword>
<dbReference type="Proteomes" id="UP000634229">
    <property type="component" value="Unassembled WGS sequence"/>
</dbReference>
<keyword evidence="1" id="KW-0812">Transmembrane</keyword>
<accession>A0ABS1N7F7</accession>
<comment type="caution">
    <text evidence="3">The sequence shown here is derived from an EMBL/GenBank/DDBJ whole genome shotgun (WGS) entry which is preliminary data.</text>
</comment>
<keyword evidence="4" id="KW-1185">Reference proteome</keyword>
<sequence length="389" mass="41811">MVLALVLVQLGSLVRPAWACGCGGMVPGRNTTIAVQRETSVVRWDGTSEEIVMSLTVGGNAPEAAWIMPVPHRATVTLGDQDLFDEVSEVIAPVDKDRHYFWPRDGDWPFDGGGGDGAVGASPGDSAKGGAAPVGVVGRERLGPFDVARLTATDPDALRDWLERNGFELPDRLADGLKPYVRAKWEYVAVRLAPAEDASDDTGGTGGVGGTGGRSVLGGTLEPLRLRFASERLVYPMRLSRLAPTPQGLDLYVLAPHRMEPRGDIGGRQPEVVYAGPVDPGRAPRGELEKLAGRRMFLTAFRQEFPRPELISGDHELRRAAHDSAYQRVVYHDTLLTVGGVPVWLLTVGGGLLITAGVLVAVIRGRRRRTVRWGPGSGYPAPAQDNWPL</sequence>
<organism evidence="3 4">
    <name type="scientific">Streptomyces coffeae</name>
    <dbReference type="NCBI Taxonomy" id="621382"/>
    <lineage>
        <taxon>Bacteria</taxon>
        <taxon>Bacillati</taxon>
        <taxon>Actinomycetota</taxon>
        <taxon>Actinomycetes</taxon>
        <taxon>Kitasatosporales</taxon>
        <taxon>Streptomycetaceae</taxon>
        <taxon>Streptomyces</taxon>
    </lineage>
</organism>
<feature type="chain" id="PRO_5045755710" evidence="2">
    <location>
        <begin position="20"/>
        <end position="389"/>
    </location>
</feature>